<feature type="region of interest" description="Disordered" evidence="1">
    <location>
        <begin position="409"/>
        <end position="431"/>
    </location>
</feature>
<evidence type="ECO:0000313" key="3">
    <source>
        <dbReference type="Proteomes" id="UP001472677"/>
    </source>
</evidence>
<feature type="compositionally biased region" description="Polar residues" evidence="1">
    <location>
        <begin position="378"/>
        <end position="393"/>
    </location>
</feature>
<organism evidence="2 3">
    <name type="scientific">Hibiscus sabdariffa</name>
    <name type="common">roselle</name>
    <dbReference type="NCBI Taxonomy" id="183260"/>
    <lineage>
        <taxon>Eukaryota</taxon>
        <taxon>Viridiplantae</taxon>
        <taxon>Streptophyta</taxon>
        <taxon>Embryophyta</taxon>
        <taxon>Tracheophyta</taxon>
        <taxon>Spermatophyta</taxon>
        <taxon>Magnoliopsida</taxon>
        <taxon>eudicotyledons</taxon>
        <taxon>Gunneridae</taxon>
        <taxon>Pentapetalae</taxon>
        <taxon>rosids</taxon>
        <taxon>malvids</taxon>
        <taxon>Malvales</taxon>
        <taxon>Malvaceae</taxon>
        <taxon>Malvoideae</taxon>
        <taxon>Hibiscus</taxon>
    </lineage>
</organism>
<feature type="compositionally biased region" description="Low complexity" evidence="1">
    <location>
        <begin position="137"/>
        <end position="146"/>
    </location>
</feature>
<dbReference type="EMBL" id="JBBPBM010000001">
    <property type="protein sequence ID" value="KAK8599728.1"/>
    <property type="molecule type" value="Genomic_DNA"/>
</dbReference>
<comment type="caution">
    <text evidence="2">The sequence shown here is derived from an EMBL/GenBank/DDBJ whole genome shotgun (WGS) entry which is preliminary data.</text>
</comment>
<keyword evidence="3" id="KW-1185">Reference proteome</keyword>
<accession>A0ABR2GA10</accession>
<evidence type="ECO:0000256" key="1">
    <source>
        <dbReference type="SAM" id="MobiDB-lite"/>
    </source>
</evidence>
<sequence length="445" mass="51035">MGVSIDEWVDLSIKAAVDQHLNRFQSRVRQHAAELEAELDKFKFIQNQDLQNLLNQIDLVLKLIDYEFKQFDIEDDYELVSITKFSDSMLEEDDDEVESMQGLKEKEVDESIVPNPEQKIEPQQQCHLLQQLQLQREQWSRRQQQQPPQPGSMQLRPQPLSQHQLCSSNFRSMQPRPEQQVVQPGSSTFPLMKPRPRPEHQPWQQSLGPHLLGCSNFHSMQPRPEQQVVQPGSSTFPPMQAHLEHQPQQQSIGANLLGCSNFRSMQPRLEQQVVQPGSSTFPPMQPSPEQQVVQPGSSTFRPMHPHPEHQPRHQSIGPNLLGCSNYRSMQPCPEQQQIVQPGSSTFLPIQPHRDHQTRQQSLGPNLLGYSNFCSMQSRPEQQVVQPGSSTQPRSEQQLRQLLLSQHQLGSSNSCSMQPRLEQQPVQPRSSTFFQCSPFRNISYGN</sequence>
<feature type="region of interest" description="Disordered" evidence="1">
    <location>
        <begin position="344"/>
        <end position="372"/>
    </location>
</feature>
<feature type="region of interest" description="Disordered" evidence="1">
    <location>
        <begin position="378"/>
        <end position="397"/>
    </location>
</feature>
<feature type="compositionally biased region" description="Polar residues" evidence="1">
    <location>
        <begin position="275"/>
        <end position="300"/>
    </location>
</feature>
<protein>
    <submittedName>
        <fullName evidence="2">Uncharacterized protein</fullName>
    </submittedName>
</protein>
<name>A0ABR2GA10_9ROSI</name>
<reference evidence="2 3" key="1">
    <citation type="journal article" date="2024" name="G3 (Bethesda)">
        <title>Genome assembly of Hibiscus sabdariffa L. provides insights into metabolisms of medicinal natural products.</title>
        <authorList>
            <person name="Kim T."/>
        </authorList>
    </citation>
    <scope>NUCLEOTIDE SEQUENCE [LARGE SCALE GENOMIC DNA]</scope>
    <source>
        <strain evidence="2">TK-2024</strain>
        <tissue evidence="2">Old leaves</tissue>
    </source>
</reference>
<proteinExistence type="predicted"/>
<evidence type="ECO:0000313" key="2">
    <source>
        <dbReference type="EMBL" id="KAK8599728.1"/>
    </source>
</evidence>
<dbReference type="Proteomes" id="UP001472677">
    <property type="component" value="Unassembled WGS sequence"/>
</dbReference>
<feature type="region of interest" description="Disordered" evidence="1">
    <location>
        <begin position="275"/>
        <end position="322"/>
    </location>
</feature>
<gene>
    <name evidence="2" type="ORF">V6N12_049601</name>
</gene>
<feature type="region of interest" description="Disordered" evidence="1">
    <location>
        <begin position="137"/>
        <end position="162"/>
    </location>
</feature>